<dbReference type="GO" id="GO:0043565">
    <property type="term" value="F:sequence-specific DNA binding"/>
    <property type="evidence" value="ECO:0007669"/>
    <property type="project" value="TreeGrafter"/>
</dbReference>
<dbReference type="InterPro" id="IPR058163">
    <property type="entry name" value="LysR-type_TF_proteobact-type"/>
</dbReference>
<keyword evidence="3 6" id="KW-0238">DNA-binding</keyword>
<dbReference type="InterPro" id="IPR036388">
    <property type="entry name" value="WH-like_DNA-bd_sf"/>
</dbReference>
<dbReference type="PANTHER" id="PTHR30537">
    <property type="entry name" value="HTH-TYPE TRANSCRIPTIONAL REGULATOR"/>
    <property type="match status" value="1"/>
</dbReference>
<dbReference type="InterPro" id="IPR000847">
    <property type="entry name" value="LysR_HTH_N"/>
</dbReference>
<dbReference type="Proteomes" id="UP000199317">
    <property type="component" value="Unassembled WGS sequence"/>
</dbReference>
<comment type="similarity">
    <text evidence="1">Belongs to the LysR transcriptional regulatory family.</text>
</comment>
<dbReference type="Pfam" id="PF03466">
    <property type="entry name" value="LysR_substrate"/>
    <property type="match status" value="1"/>
</dbReference>
<name>A0A1H0T0U0_9BURK</name>
<evidence type="ECO:0000256" key="3">
    <source>
        <dbReference type="ARBA" id="ARBA00023125"/>
    </source>
</evidence>
<evidence type="ECO:0000256" key="4">
    <source>
        <dbReference type="ARBA" id="ARBA00023163"/>
    </source>
</evidence>
<organism evidence="6 7">
    <name type="scientific">Paracidovorax cattleyae</name>
    <dbReference type="NCBI Taxonomy" id="80868"/>
    <lineage>
        <taxon>Bacteria</taxon>
        <taxon>Pseudomonadati</taxon>
        <taxon>Pseudomonadota</taxon>
        <taxon>Betaproteobacteria</taxon>
        <taxon>Burkholderiales</taxon>
        <taxon>Comamonadaceae</taxon>
        <taxon>Paracidovorax</taxon>
    </lineage>
</organism>
<dbReference type="OrthoDB" id="8723543at2"/>
<dbReference type="RefSeq" id="WP_092834851.1">
    <property type="nucleotide sequence ID" value="NZ_CP028290.1"/>
</dbReference>
<evidence type="ECO:0000259" key="5">
    <source>
        <dbReference type="PROSITE" id="PS50931"/>
    </source>
</evidence>
<evidence type="ECO:0000313" key="6">
    <source>
        <dbReference type="EMBL" id="SDP47128.1"/>
    </source>
</evidence>
<evidence type="ECO:0000313" key="7">
    <source>
        <dbReference type="Proteomes" id="UP000199317"/>
    </source>
</evidence>
<dbReference type="EMBL" id="FNJL01000013">
    <property type="protein sequence ID" value="SDP47128.1"/>
    <property type="molecule type" value="Genomic_DNA"/>
</dbReference>
<keyword evidence="2" id="KW-0805">Transcription regulation</keyword>
<keyword evidence="7" id="KW-1185">Reference proteome</keyword>
<accession>A0A1H0T0U0</accession>
<dbReference type="InterPro" id="IPR005119">
    <property type="entry name" value="LysR_subst-bd"/>
</dbReference>
<proteinExistence type="inferred from homology"/>
<gene>
    <name evidence="6" type="ORF">SAMN04489708_113150</name>
</gene>
<dbReference type="PRINTS" id="PR00039">
    <property type="entry name" value="HTHLYSR"/>
</dbReference>
<evidence type="ECO:0000256" key="2">
    <source>
        <dbReference type="ARBA" id="ARBA00023015"/>
    </source>
</evidence>
<dbReference type="SUPFAM" id="SSF46785">
    <property type="entry name" value="Winged helix' DNA-binding domain"/>
    <property type="match status" value="1"/>
</dbReference>
<dbReference type="CDD" id="cd08422">
    <property type="entry name" value="PBP2_CrgA_like"/>
    <property type="match status" value="1"/>
</dbReference>
<dbReference type="GO" id="GO:0003700">
    <property type="term" value="F:DNA-binding transcription factor activity"/>
    <property type="evidence" value="ECO:0007669"/>
    <property type="project" value="InterPro"/>
</dbReference>
<dbReference type="GO" id="GO:0006351">
    <property type="term" value="P:DNA-templated transcription"/>
    <property type="evidence" value="ECO:0007669"/>
    <property type="project" value="TreeGrafter"/>
</dbReference>
<dbReference type="InterPro" id="IPR036390">
    <property type="entry name" value="WH_DNA-bd_sf"/>
</dbReference>
<protein>
    <submittedName>
        <fullName evidence="6">DNA-binding transcriptional regulator, LysR family</fullName>
    </submittedName>
</protein>
<dbReference type="PANTHER" id="PTHR30537:SF5">
    <property type="entry name" value="HTH-TYPE TRANSCRIPTIONAL ACTIVATOR TTDR-RELATED"/>
    <property type="match status" value="1"/>
</dbReference>
<dbReference type="Pfam" id="PF00126">
    <property type="entry name" value="HTH_1"/>
    <property type="match status" value="1"/>
</dbReference>
<reference evidence="7" key="1">
    <citation type="submission" date="2016-10" db="EMBL/GenBank/DDBJ databases">
        <authorList>
            <person name="Varghese N."/>
            <person name="Submissions S."/>
        </authorList>
    </citation>
    <scope>NUCLEOTIDE SEQUENCE [LARGE SCALE GENOMIC DNA]</scope>
    <source>
        <strain evidence="7">DSM 17101</strain>
    </source>
</reference>
<keyword evidence="4" id="KW-0804">Transcription</keyword>
<dbReference type="Gene3D" id="3.40.190.290">
    <property type="match status" value="1"/>
</dbReference>
<dbReference type="FunFam" id="1.10.10.10:FF:000001">
    <property type="entry name" value="LysR family transcriptional regulator"/>
    <property type="match status" value="1"/>
</dbReference>
<feature type="domain" description="HTH lysR-type" evidence="5">
    <location>
        <begin position="12"/>
        <end position="69"/>
    </location>
</feature>
<dbReference type="Gene3D" id="1.10.10.10">
    <property type="entry name" value="Winged helix-like DNA-binding domain superfamily/Winged helix DNA-binding domain"/>
    <property type="match status" value="1"/>
</dbReference>
<dbReference type="SUPFAM" id="SSF53850">
    <property type="entry name" value="Periplasmic binding protein-like II"/>
    <property type="match status" value="1"/>
</dbReference>
<dbReference type="AlphaFoldDB" id="A0A1H0T0U0"/>
<evidence type="ECO:0000256" key="1">
    <source>
        <dbReference type="ARBA" id="ARBA00009437"/>
    </source>
</evidence>
<dbReference type="PROSITE" id="PS50931">
    <property type="entry name" value="HTH_LYSR"/>
    <property type="match status" value="1"/>
</dbReference>
<sequence>MTNPSLPPNGADRIELLQTFVRIVDSGSLSAAARQLDTTQPTVSRRLQALERGMGLRLLQRSTHGMKLTEDGERCFTHARELLAQWQAMESDLRGAHDTPRGLLRVQAPHAFGQDQLIAPLTAFLRRYPEVSVEWLLHDRQPDFIAEGIDCAIQVGPVRDPSVVATHVAEVPRIVVASPGLLEAHGGAPPHPQDLGTLPWLALRTYYLREVELHPEEGPAMAPAAAAIPDAAAAPQAIAIRPRMATDSLHALRNAALSGLGAALVSAWAVQDDLRAGRLVHVVPGWRAQPLPVHLVYPPTRHPPARLRVFLEAMREAIPSIAGMQARRVAPSGPSLRPRR</sequence>